<name>A0A9D4MW76_DREPO</name>
<proteinExistence type="predicted"/>
<reference evidence="1" key="2">
    <citation type="submission" date="2020-11" db="EMBL/GenBank/DDBJ databases">
        <authorList>
            <person name="McCartney M.A."/>
            <person name="Auch B."/>
            <person name="Kono T."/>
            <person name="Mallez S."/>
            <person name="Becker A."/>
            <person name="Gohl D.M."/>
            <person name="Silverstein K.A.T."/>
            <person name="Koren S."/>
            <person name="Bechman K.B."/>
            <person name="Herman A."/>
            <person name="Abrahante J.E."/>
            <person name="Garbe J."/>
        </authorList>
    </citation>
    <scope>NUCLEOTIDE SEQUENCE</scope>
    <source>
        <strain evidence="1">Duluth1</strain>
        <tissue evidence="1">Whole animal</tissue>
    </source>
</reference>
<reference evidence="1" key="1">
    <citation type="journal article" date="2019" name="bioRxiv">
        <title>The Genome of the Zebra Mussel, Dreissena polymorpha: A Resource for Invasive Species Research.</title>
        <authorList>
            <person name="McCartney M.A."/>
            <person name="Auch B."/>
            <person name="Kono T."/>
            <person name="Mallez S."/>
            <person name="Zhang Y."/>
            <person name="Obille A."/>
            <person name="Becker A."/>
            <person name="Abrahante J.E."/>
            <person name="Garbe J."/>
            <person name="Badalamenti J.P."/>
            <person name="Herman A."/>
            <person name="Mangelson H."/>
            <person name="Liachko I."/>
            <person name="Sullivan S."/>
            <person name="Sone E.D."/>
            <person name="Koren S."/>
            <person name="Silverstein K.A.T."/>
            <person name="Beckman K.B."/>
            <person name="Gohl D.M."/>
        </authorList>
    </citation>
    <scope>NUCLEOTIDE SEQUENCE</scope>
    <source>
        <strain evidence="1">Duluth1</strain>
        <tissue evidence="1">Whole animal</tissue>
    </source>
</reference>
<keyword evidence="2" id="KW-1185">Reference proteome</keyword>
<accession>A0A9D4MW76</accession>
<dbReference type="AlphaFoldDB" id="A0A9D4MW76"/>
<dbReference type="Proteomes" id="UP000828390">
    <property type="component" value="Unassembled WGS sequence"/>
</dbReference>
<comment type="caution">
    <text evidence="1">The sequence shown here is derived from an EMBL/GenBank/DDBJ whole genome shotgun (WGS) entry which is preliminary data.</text>
</comment>
<gene>
    <name evidence="1" type="ORF">DPMN_008476</name>
</gene>
<evidence type="ECO:0000313" key="2">
    <source>
        <dbReference type="Proteomes" id="UP000828390"/>
    </source>
</evidence>
<evidence type="ECO:0000313" key="1">
    <source>
        <dbReference type="EMBL" id="KAH3884495.1"/>
    </source>
</evidence>
<protein>
    <submittedName>
        <fullName evidence="1">Uncharacterized protein</fullName>
    </submittedName>
</protein>
<organism evidence="1 2">
    <name type="scientific">Dreissena polymorpha</name>
    <name type="common">Zebra mussel</name>
    <name type="synonym">Mytilus polymorpha</name>
    <dbReference type="NCBI Taxonomy" id="45954"/>
    <lineage>
        <taxon>Eukaryota</taxon>
        <taxon>Metazoa</taxon>
        <taxon>Spiralia</taxon>
        <taxon>Lophotrochozoa</taxon>
        <taxon>Mollusca</taxon>
        <taxon>Bivalvia</taxon>
        <taxon>Autobranchia</taxon>
        <taxon>Heteroconchia</taxon>
        <taxon>Euheterodonta</taxon>
        <taxon>Imparidentia</taxon>
        <taxon>Neoheterodontei</taxon>
        <taxon>Myida</taxon>
        <taxon>Dreissenoidea</taxon>
        <taxon>Dreissenidae</taxon>
        <taxon>Dreissena</taxon>
    </lineage>
</organism>
<dbReference type="EMBL" id="JAIWYP010000001">
    <property type="protein sequence ID" value="KAH3884495.1"/>
    <property type="molecule type" value="Genomic_DNA"/>
</dbReference>
<sequence length="88" mass="10843">MTLDDESQCQLEAERPKSIIYLHQDDNHHRYMEWLNHVRDRENCTRGRRDEEVEPHHPRNQRINTDWLPVSYCCFQGMSRRIQHSHME</sequence>